<evidence type="ECO:0000256" key="4">
    <source>
        <dbReference type="ARBA" id="ARBA00022490"/>
    </source>
</evidence>
<evidence type="ECO:0000313" key="12">
    <source>
        <dbReference type="Proteomes" id="UP000199474"/>
    </source>
</evidence>
<dbReference type="AlphaFoldDB" id="A0A1I2API1"/>
<keyword evidence="4 9" id="KW-0963">Cytoplasm</keyword>
<dbReference type="CDD" id="cd01556">
    <property type="entry name" value="EPSP_synthase"/>
    <property type="match status" value="1"/>
</dbReference>
<dbReference type="SUPFAM" id="SSF55205">
    <property type="entry name" value="EPT/RTPC-like"/>
    <property type="match status" value="1"/>
</dbReference>
<name>A0A1I2API1_9BACI</name>
<evidence type="ECO:0000256" key="7">
    <source>
        <dbReference type="ARBA" id="ARBA00023141"/>
    </source>
</evidence>
<evidence type="ECO:0000256" key="1">
    <source>
        <dbReference type="ARBA" id="ARBA00002174"/>
    </source>
</evidence>
<feature type="domain" description="Enolpyruvate transferase" evidence="10">
    <location>
        <begin position="10"/>
        <end position="424"/>
    </location>
</feature>
<dbReference type="Gene3D" id="3.65.10.10">
    <property type="entry name" value="Enolpyruvate transferase domain"/>
    <property type="match status" value="2"/>
</dbReference>
<dbReference type="FunFam" id="3.65.10.10:FF:000005">
    <property type="entry name" value="3-phosphoshikimate 1-carboxyvinyltransferase"/>
    <property type="match status" value="1"/>
</dbReference>
<evidence type="ECO:0000259" key="10">
    <source>
        <dbReference type="Pfam" id="PF00275"/>
    </source>
</evidence>
<comment type="function">
    <text evidence="1 9">Catalyzes the transfer of the enolpyruvyl moiety of phosphoenolpyruvate (PEP) to the 5-hydroxyl of shikimate-3-phosphate (S3P) to produce enolpyruvyl shikimate-3-phosphate and inorganic phosphate.</text>
</comment>
<feature type="binding site" evidence="9">
    <location>
        <position position="28"/>
    </location>
    <ligand>
        <name>3-phosphoshikimate</name>
        <dbReference type="ChEBI" id="CHEBI:145989"/>
    </ligand>
</feature>
<dbReference type="STRING" id="640948.SAMN05216238_11717"/>
<keyword evidence="7 9" id="KW-0057">Aromatic amino acid biosynthesis</keyword>
<feature type="binding site" evidence="9">
    <location>
        <position position="347"/>
    </location>
    <ligand>
        <name>phosphoenolpyruvate</name>
        <dbReference type="ChEBI" id="CHEBI:58702"/>
    </ligand>
</feature>
<evidence type="ECO:0000256" key="6">
    <source>
        <dbReference type="ARBA" id="ARBA00022679"/>
    </source>
</evidence>
<dbReference type="InterPro" id="IPR036968">
    <property type="entry name" value="Enolpyruvate_Tfrase_sf"/>
</dbReference>
<organism evidence="11 12">
    <name type="scientific">Lentibacillus persicus</name>
    <dbReference type="NCBI Taxonomy" id="640948"/>
    <lineage>
        <taxon>Bacteria</taxon>
        <taxon>Bacillati</taxon>
        <taxon>Bacillota</taxon>
        <taxon>Bacilli</taxon>
        <taxon>Bacillales</taxon>
        <taxon>Bacillaceae</taxon>
        <taxon>Lentibacillus</taxon>
    </lineage>
</organism>
<dbReference type="Proteomes" id="UP000199474">
    <property type="component" value="Unassembled WGS sequence"/>
</dbReference>
<comment type="similarity">
    <text evidence="3 9">Belongs to the EPSP synthase family.</text>
</comment>
<feature type="binding site" evidence="9">
    <location>
        <position position="170"/>
    </location>
    <ligand>
        <name>3-phosphoshikimate</name>
        <dbReference type="ChEBI" id="CHEBI:145989"/>
    </ligand>
</feature>
<feature type="binding site" evidence="9">
    <location>
        <position position="343"/>
    </location>
    <ligand>
        <name>3-phosphoshikimate</name>
        <dbReference type="ChEBI" id="CHEBI:145989"/>
    </ligand>
</feature>
<dbReference type="InterPro" id="IPR013792">
    <property type="entry name" value="RNA3'P_cycl/enolpyr_Trfase_a/b"/>
</dbReference>
<keyword evidence="6 9" id="KW-0808">Transferase</keyword>
<evidence type="ECO:0000256" key="3">
    <source>
        <dbReference type="ARBA" id="ARBA00009948"/>
    </source>
</evidence>
<dbReference type="GO" id="GO:0003866">
    <property type="term" value="F:3-phosphoshikimate 1-carboxyvinyltransferase activity"/>
    <property type="evidence" value="ECO:0007669"/>
    <property type="project" value="UniProtKB-UniRule"/>
</dbReference>
<evidence type="ECO:0000256" key="2">
    <source>
        <dbReference type="ARBA" id="ARBA00004811"/>
    </source>
</evidence>
<feature type="binding site" evidence="9">
    <location>
        <position position="95"/>
    </location>
    <ligand>
        <name>phosphoenolpyruvate</name>
        <dbReference type="ChEBI" id="CHEBI:58702"/>
    </ligand>
</feature>
<dbReference type="InterPro" id="IPR001986">
    <property type="entry name" value="Enolpyruvate_Tfrase_dom"/>
</dbReference>
<feature type="binding site" evidence="9">
    <location>
        <position position="23"/>
    </location>
    <ligand>
        <name>3-phosphoshikimate</name>
        <dbReference type="ChEBI" id="CHEBI:145989"/>
    </ligand>
</feature>
<comment type="caution">
    <text evidence="9">Lacks conserved residue(s) required for the propagation of feature annotation.</text>
</comment>
<dbReference type="PANTHER" id="PTHR21090">
    <property type="entry name" value="AROM/DEHYDROQUINATE SYNTHASE"/>
    <property type="match status" value="1"/>
</dbReference>
<feature type="binding site" evidence="9">
    <location>
        <position position="24"/>
    </location>
    <ligand>
        <name>3-phosphoshikimate</name>
        <dbReference type="ChEBI" id="CHEBI:145989"/>
    </ligand>
</feature>
<dbReference type="PIRSF" id="PIRSF000505">
    <property type="entry name" value="EPSPS"/>
    <property type="match status" value="1"/>
</dbReference>
<dbReference type="GO" id="GO:0009423">
    <property type="term" value="P:chorismate biosynthetic process"/>
    <property type="evidence" value="ECO:0007669"/>
    <property type="project" value="UniProtKB-UniRule"/>
</dbReference>
<evidence type="ECO:0000256" key="5">
    <source>
        <dbReference type="ARBA" id="ARBA00022605"/>
    </source>
</evidence>
<feature type="binding site" evidence="9">
    <location>
        <position position="23"/>
    </location>
    <ligand>
        <name>phosphoenolpyruvate</name>
        <dbReference type="ChEBI" id="CHEBI:58702"/>
    </ligand>
</feature>
<dbReference type="HAMAP" id="MF_00210">
    <property type="entry name" value="EPSP_synth"/>
    <property type="match status" value="1"/>
</dbReference>
<dbReference type="InterPro" id="IPR006264">
    <property type="entry name" value="EPSP_synthase"/>
</dbReference>
<protein>
    <recommendedName>
        <fullName evidence="9">3-phosphoshikimate 1-carboxyvinyltransferase</fullName>
        <ecNumber evidence="9">2.5.1.19</ecNumber>
    </recommendedName>
    <alternativeName>
        <fullName evidence="9">5-enolpyruvylshikimate-3-phosphate synthase</fullName>
        <shortName evidence="9">EPSP synthase</shortName>
        <shortName evidence="9">EPSPS</shortName>
    </alternativeName>
</protein>
<accession>A0A1I2API1</accession>
<proteinExistence type="inferred from homology"/>
<dbReference type="PANTHER" id="PTHR21090:SF5">
    <property type="entry name" value="PENTAFUNCTIONAL AROM POLYPEPTIDE"/>
    <property type="match status" value="1"/>
</dbReference>
<dbReference type="GO" id="GO:0009073">
    <property type="term" value="P:aromatic amino acid family biosynthetic process"/>
    <property type="evidence" value="ECO:0007669"/>
    <property type="project" value="UniProtKB-KW"/>
</dbReference>
<comment type="subcellular location">
    <subcellularLocation>
        <location evidence="9">Cytoplasm</location>
    </subcellularLocation>
</comment>
<gene>
    <name evidence="9" type="primary">aroA</name>
    <name evidence="11" type="ORF">SAMN05216238_11717</name>
</gene>
<dbReference type="RefSeq" id="WP_090087544.1">
    <property type="nucleotide sequence ID" value="NZ_FOMR01000017.1"/>
</dbReference>
<feature type="binding site" evidence="9">
    <location>
        <position position="316"/>
    </location>
    <ligand>
        <name>3-phosphoshikimate</name>
        <dbReference type="ChEBI" id="CHEBI:145989"/>
    </ligand>
</feature>
<dbReference type="PROSITE" id="PS00885">
    <property type="entry name" value="EPSP_SYNTHASE_2"/>
    <property type="match status" value="1"/>
</dbReference>
<feature type="binding site" evidence="9">
    <location>
        <position position="389"/>
    </location>
    <ligand>
        <name>phosphoenolpyruvate</name>
        <dbReference type="ChEBI" id="CHEBI:58702"/>
    </ligand>
</feature>
<evidence type="ECO:0000256" key="8">
    <source>
        <dbReference type="ARBA" id="ARBA00044633"/>
    </source>
</evidence>
<dbReference type="InterPro" id="IPR023193">
    <property type="entry name" value="EPSP_synthase_CS"/>
</dbReference>
<dbReference type="OrthoDB" id="9809920at2"/>
<comment type="subunit">
    <text evidence="9">Monomer.</text>
</comment>
<dbReference type="PROSITE" id="PS00104">
    <property type="entry name" value="EPSP_SYNTHASE_1"/>
    <property type="match status" value="1"/>
</dbReference>
<feature type="active site" description="Proton acceptor" evidence="9">
    <location>
        <position position="316"/>
    </location>
</feature>
<dbReference type="EMBL" id="FOMR01000017">
    <property type="protein sequence ID" value="SFE45871.1"/>
    <property type="molecule type" value="Genomic_DNA"/>
</dbReference>
<evidence type="ECO:0000256" key="9">
    <source>
        <dbReference type="HAMAP-Rule" id="MF_00210"/>
    </source>
</evidence>
<comment type="pathway">
    <text evidence="2 9">Metabolic intermediate biosynthesis; chorismate biosynthesis; chorismate from D-erythrose 4-phosphate and phosphoenolpyruvate: step 6/7.</text>
</comment>
<evidence type="ECO:0000313" key="11">
    <source>
        <dbReference type="EMBL" id="SFE45871.1"/>
    </source>
</evidence>
<dbReference type="EC" id="2.5.1.19" evidence="9"/>
<feature type="binding site" evidence="9">
    <location>
        <position position="170"/>
    </location>
    <ligand>
        <name>phosphoenolpyruvate</name>
        <dbReference type="ChEBI" id="CHEBI:58702"/>
    </ligand>
</feature>
<dbReference type="GO" id="GO:0005737">
    <property type="term" value="C:cytoplasm"/>
    <property type="evidence" value="ECO:0007669"/>
    <property type="project" value="UniProtKB-SubCell"/>
</dbReference>
<dbReference type="Pfam" id="PF00275">
    <property type="entry name" value="EPSP_synthase"/>
    <property type="match status" value="1"/>
</dbReference>
<sequence length="431" mass="45884">MNDVTLKPSQSPLKGSLNVPGDKSISHRAVMLGALANGKTRITNFLTGEDCIRTIEAFEQFGVSIIQDGSTITIESNGSEHFKEPPEPLYFGNSGTTTRLMLGILAGLPFFTTLYGDSSLARRPMDRVVEPLEKMGARLDGRSGGTYLPMGVRGGGLKGIDYTLPVKSAQVKSAVLLAGLFAEGTTRIIERTATRDHSENMLRAFGADLTEANGAIQITNKNSLTGTNVQVPGDISSAAFFITAAAIVPDSRLTLKNVGLNHSRSGIIDVLVQMGASIDITNVQTIGGEKLGDITVTYQKLKATTIEGDIIPRLIDELPIIALAATQAEGTTIIRDAEELRVKETDRIKATTEGLAKLGAKVQPREDGMVITGGATLTGGMTEAYNDHRIAMMLAIASLITKDDVVIDDISSINISYPEFFQDLKTATGNG</sequence>
<keyword evidence="12" id="KW-1185">Reference proteome</keyword>
<dbReference type="UniPathway" id="UPA00053">
    <property type="reaction ID" value="UER00089"/>
</dbReference>
<feature type="binding site" evidence="9">
    <location>
        <position position="168"/>
    </location>
    <ligand>
        <name>3-phosphoshikimate</name>
        <dbReference type="ChEBI" id="CHEBI:145989"/>
    </ligand>
</feature>
<comment type="catalytic activity">
    <reaction evidence="8">
        <text>3-phosphoshikimate + phosphoenolpyruvate = 5-O-(1-carboxyvinyl)-3-phosphoshikimate + phosphate</text>
        <dbReference type="Rhea" id="RHEA:21256"/>
        <dbReference type="ChEBI" id="CHEBI:43474"/>
        <dbReference type="ChEBI" id="CHEBI:57701"/>
        <dbReference type="ChEBI" id="CHEBI:58702"/>
        <dbReference type="ChEBI" id="CHEBI:145989"/>
        <dbReference type="EC" id="2.5.1.19"/>
    </reaction>
    <physiologicalReaction direction="left-to-right" evidence="8">
        <dbReference type="Rhea" id="RHEA:21257"/>
    </physiologicalReaction>
</comment>
<dbReference type="FunFam" id="3.65.10.10:FF:000006">
    <property type="entry name" value="3-phosphoshikimate 1-carboxyvinyltransferase"/>
    <property type="match status" value="1"/>
</dbReference>
<feature type="binding site" evidence="9">
    <location>
        <position position="123"/>
    </location>
    <ligand>
        <name>phosphoenolpyruvate</name>
        <dbReference type="ChEBI" id="CHEBI:58702"/>
    </ligand>
</feature>
<dbReference type="NCBIfam" id="TIGR01356">
    <property type="entry name" value="aroA"/>
    <property type="match status" value="1"/>
</dbReference>
<keyword evidence="5 9" id="KW-0028">Amino-acid biosynthesis</keyword>
<dbReference type="GO" id="GO:0008652">
    <property type="term" value="P:amino acid biosynthetic process"/>
    <property type="evidence" value="ECO:0007669"/>
    <property type="project" value="UniProtKB-KW"/>
</dbReference>
<reference evidence="12" key="1">
    <citation type="submission" date="2016-10" db="EMBL/GenBank/DDBJ databases">
        <authorList>
            <person name="Varghese N."/>
            <person name="Submissions S."/>
        </authorList>
    </citation>
    <scope>NUCLEOTIDE SEQUENCE [LARGE SCALE GENOMIC DNA]</scope>
    <source>
        <strain evidence="12">DSM 22530</strain>
    </source>
</reference>